<sequence>MTTEEKEISPGSYVDFLHYLDTVTTEEALFSRLTYWFAFQTSPDDVHSRIDLVEQRARELRLWDGLDLKVERWMQACKEEFNTMDREAFTAFVTQDYTAYRDGTAGQKGKPPAPECMKDVKSENVQWLVPELLPLGELSLLGADGGTGKGIWQAQLIAYVTAGKTSGFFPVPPPQTGKVLILAGEDDPGKVLRGRLLAAGADMEKVMVVTSDDYYIQTGKQLCIKDKALADFVDTSEPILMILDPLQSFLPADVEMASRNQMRNTTLPLKGISRTHNLATLIAMHTNKKQGVAGRARLADSSDIWDIARSVIMMGRSRNDGKIYVSHEKSSYSRQQQTVLMHIEDVTIDGIKTARAVFDGYTDKKDIDFVEERRFRQAQTKDDTRDAILNVLAESTTASMASPQLKSAVMQEIGCSEPTYKRAYSELVKSGEIAKYQLNQKDGVRGWFTRLAYRSESEDTETDI</sequence>
<protein>
    <recommendedName>
        <fullName evidence="3">AAA family ATPase</fullName>
    </recommendedName>
</protein>
<accession>A0A3E2TZK0</accession>
<proteinExistence type="predicted"/>
<evidence type="ECO:0000313" key="1">
    <source>
        <dbReference type="EMBL" id="RGB88088.1"/>
    </source>
</evidence>
<dbReference type="Pfam" id="PF13481">
    <property type="entry name" value="AAA_25"/>
    <property type="match status" value="1"/>
</dbReference>
<dbReference type="Proteomes" id="UP000260782">
    <property type="component" value="Unassembled WGS sequence"/>
</dbReference>
<reference evidence="1 2" key="1">
    <citation type="submission" date="2018-08" db="EMBL/GenBank/DDBJ databases">
        <title>A genome reference for cultivated species of the human gut microbiota.</title>
        <authorList>
            <person name="Zou Y."/>
            <person name="Xue W."/>
            <person name="Luo G."/>
        </authorList>
    </citation>
    <scope>NUCLEOTIDE SEQUENCE [LARGE SCALE GENOMIC DNA]</scope>
    <source>
        <strain evidence="1 2">AF31-14AC</strain>
    </source>
</reference>
<comment type="caution">
    <text evidence="1">The sequence shown here is derived from an EMBL/GenBank/DDBJ whole genome shotgun (WGS) entry which is preliminary data.</text>
</comment>
<evidence type="ECO:0000313" key="2">
    <source>
        <dbReference type="Proteomes" id="UP000260782"/>
    </source>
</evidence>
<dbReference type="EMBL" id="QVES01000004">
    <property type="protein sequence ID" value="RGB88088.1"/>
    <property type="molecule type" value="Genomic_DNA"/>
</dbReference>
<gene>
    <name evidence="1" type="ORF">DWZ25_05795</name>
</gene>
<dbReference type="SUPFAM" id="SSF52540">
    <property type="entry name" value="P-loop containing nucleoside triphosphate hydrolases"/>
    <property type="match status" value="1"/>
</dbReference>
<dbReference type="InterPro" id="IPR027417">
    <property type="entry name" value="P-loop_NTPase"/>
</dbReference>
<evidence type="ECO:0008006" key="3">
    <source>
        <dbReference type="Google" id="ProtNLM"/>
    </source>
</evidence>
<dbReference type="RefSeq" id="WP_117529662.1">
    <property type="nucleotide sequence ID" value="NZ_QVES01000004.1"/>
</dbReference>
<organism evidence="1 2">
    <name type="scientific">Faecalibacterium prausnitzii</name>
    <dbReference type="NCBI Taxonomy" id="853"/>
    <lineage>
        <taxon>Bacteria</taxon>
        <taxon>Bacillati</taxon>
        <taxon>Bacillota</taxon>
        <taxon>Clostridia</taxon>
        <taxon>Eubacteriales</taxon>
        <taxon>Oscillospiraceae</taxon>
        <taxon>Faecalibacterium</taxon>
    </lineage>
</organism>
<dbReference type="Gene3D" id="3.40.50.300">
    <property type="entry name" value="P-loop containing nucleotide triphosphate hydrolases"/>
    <property type="match status" value="1"/>
</dbReference>
<name>A0A3E2TZK0_9FIRM</name>
<dbReference type="AlphaFoldDB" id="A0A3E2TZK0"/>